<feature type="non-terminal residue" evidence="3">
    <location>
        <position position="1"/>
    </location>
</feature>
<reference evidence="3" key="1">
    <citation type="submission" date="2018-05" db="EMBL/GenBank/DDBJ databases">
        <authorList>
            <person name="Lanie J.A."/>
            <person name="Ng W.-L."/>
            <person name="Kazmierczak K.M."/>
            <person name="Andrzejewski T.M."/>
            <person name="Davidsen T.M."/>
            <person name="Wayne K.J."/>
            <person name="Tettelin H."/>
            <person name="Glass J.I."/>
            <person name="Rusch D."/>
            <person name="Podicherti R."/>
            <person name="Tsui H.-C.T."/>
            <person name="Winkler M.E."/>
        </authorList>
    </citation>
    <scope>NUCLEOTIDE SEQUENCE</scope>
</reference>
<dbReference type="EMBL" id="UINC01109090">
    <property type="protein sequence ID" value="SVC75666.1"/>
    <property type="molecule type" value="Genomic_DNA"/>
</dbReference>
<feature type="domain" description="DUF1549" evidence="2">
    <location>
        <begin position="2"/>
        <end position="150"/>
    </location>
</feature>
<sequence>IMDELLHSPHFGERWARHWLDVARFAESHGFEQDYDRPHAYHYRDFVIKAFNQDMPFDQFVRWQVAGDEIAPGEPLALMATGFLGAGVFPTQLTEKEFETARYDELDDMVNTTGLSFLALTIGCARCHEHRYDPIETEDYYRLVSTFGHTIRSEIDVALDSTKHEKALENWERERATLVVARDKFEQEELPGRFAEWLLNPPGSLPASSPWSMLDNVESKSLDGATIMSLKDGSLLLSGKNPKDDRWVVTAKVNLPKVTALRIEALTHKSMKHNGPGRANNGNFALSDIRVFAKSDGETGRGEPVKLITPRADHQQNSGNLSIASSIDGDKRKTGWAVDG</sequence>
<dbReference type="PANTHER" id="PTHR35889:SF3">
    <property type="entry name" value="F-BOX DOMAIN-CONTAINING PROTEIN"/>
    <property type="match status" value="1"/>
</dbReference>
<dbReference type="PANTHER" id="PTHR35889">
    <property type="entry name" value="CYCLOINULO-OLIGOSACCHARIDE FRUCTANOTRANSFERASE-RELATED"/>
    <property type="match status" value="1"/>
</dbReference>
<protein>
    <recommendedName>
        <fullName evidence="2">DUF1549 domain-containing protein</fullName>
    </recommendedName>
</protein>
<accession>A0A382PR04</accession>
<feature type="region of interest" description="Disordered" evidence="1">
    <location>
        <begin position="310"/>
        <end position="340"/>
    </location>
</feature>
<evidence type="ECO:0000259" key="2">
    <source>
        <dbReference type="Pfam" id="PF07583"/>
    </source>
</evidence>
<dbReference type="InterPro" id="IPR011444">
    <property type="entry name" value="DUF1549"/>
</dbReference>
<evidence type="ECO:0000256" key="1">
    <source>
        <dbReference type="SAM" id="MobiDB-lite"/>
    </source>
</evidence>
<name>A0A382PR04_9ZZZZ</name>
<organism evidence="3">
    <name type="scientific">marine metagenome</name>
    <dbReference type="NCBI Taxonomy" id="408172"/>
    <lineage>
        <taxon>unclassified sequences</taxon>
        <taxon>metagenomes</taxon>
        <taxon>ecological metagenomes</taxon>
    </lineage>
</organism>
<feature type="non-terminal residue" evidence="3">
    <location>
        <position position="340"/>
    </location>
</feature>
<gene>
    <name evidence="3" type="ORF">METZ01_LOCUS328520</name>
</gene>
<dbReference type="AlphaFoldDB" id="A0A382PR04"/>
<feature type="compositionally biased region" description="Polar residues" evidence="1">
    <location>
        <begin position="315"/>
        <end position="325"/>
    </location>
</feature>
<evidence type="ECO:0000313" key="3">
    <source>
        <dbReference type="EMBL" id="SVC75666.1"/>
    </source>
</evidence>
<proteinExistence type="predicted"/>
<dbReference type="Pfam" id="PF07583">
    <property type="entry name" value="PSCyt2"/>
    <property type="match status" value="1"/>
</dbReference>